<reference evidence="2 3" key="1">
    <citation type="submission" date="2019-03" db="EMBL/GenBank/DDBJ databases">
        <title>Genomic Encyclopedia of Type Strains, Phase IV (KMG-IV): sequencing the most valuable type-strain genomes for metagenomic binning, comparative biology and taxonomic classification.</title>
        <authorList>
            <person name="Goeker M."/>
        </authorList>
    </citation>
    <scope>NUCLEOTIDE SEQUENCE [LARGE SCALE GENOMIC DNA]</scope>
    <source>
        <strain evidence="2 3">DSM 28559</strain>
    </source>
</reference>
<name>A0A4R2LCJ4_9FIRM</name>
<accession>A0A4R2LCJ4</accession>
<protein>
    <submittedName>
        <fullName evidence="2">ATP-grasp domain-containing protein</fullName>
    </submittedName>
</protein>
<dbReference type="SUPFAM" id="SSF56059">
    <property type="entry name" value="Glutathione synthetase ATP-binding domain-like"/>
    <property type="match status" value="1"/>
</dbReference>
<dbReference type="InterPro" id="IPR025841">
    <property type="entry name" value="CP_ATPgrasp_2"/>
</dbReference>
<organism evidence="2 3">
    <name type="scientific">Frisingicoccus caecimuris</name>
    <dbReference type="NCBI Taxonomy" id="1796636"/>
    <lineage>
        <taxon>Bacteria</taxon>
        <taxon>Bacillati</taxon>
        <taxon>Bacillota</taxon>
        <taxon>Clostridia</taxon>
        <taxon>Lachnospirales</taxon>
        <taxon>Lachnospiraceae</taxon>
        <taxon>Frisingicoccus</taxon>
    </lineage>
</organism>
<evidence type="ECO:0000313" key="3">
    <source>
        <dbReference type="Proteomes" id="UP000295711"/>
    </source>
</evidence>
<dbReference type="RefSeq" id="WP_132090927.1">
    <property type="nucleotide sequence ID" value="NZ_JANKAQ010000007.1"/>
</dbReference>
<keyword evidence="3" id="KW-1185">Reference proteome</keyword>
<comment type="caution">
    <text evidence="2">The sequence shown here is derived from an EMBL/GenBank/DDBJ whole genome shotgun (WGS) entry which is preliminary data.</text>
</comment>
<dbReference type="EMBL" id="SLXA01000005">
    <property type="protein sequence ID" value="TCO84820.1"/>
    <property type="molecule type" value="Genomic_DNA"/>
</dbReference>
<dbReference type="Proteomes" id="UP000295711">
    <property type="component" value="Unassembled WGS sequence"/>
</dbReference>
<proteinExistence type="predicted"/>
<dbReference type="AlphaFoldDB" id="A0A4R2LCJ4"/>
<dbReference type="Pfam" id="PF14403">
    <property type="entry name" value="CP_ATPgrasp_2"/>
    <property type="match status" value="1"/>
</dbReference>
<gene>
    <name evidence="2" type="ORF">EV212_10586</name>
</gene>
<evidence type="ECO:0000313" key="2">
    <source>
        <dbReference type="EMBL" id="TCO84820.1"/>
    </source>
</evidence>
<evidence type="ECO:0000259" key="1">
    <source>
        <dbReference type="Pfam" id="PF14403"/>
    </source>
</evidence>
<feature type="domain" description="Circularly permuted ATP-grasp type 2" evidence="1">
    <location>
        <begin position="169"/>
        <end position="397"/>
    </location>
</feature>
<sequence length="449" mass="52343">MRARELTENIGAYIREHMSESEKSAMRMEEYIKHSDLNAGGNNYTRTLQIPKIYDKKTIDVFSAIVDRTYGIFEKVIQKYLDDPEYRRLFPFSKELEELILLPVGYPVSVPICRIDIFFNEETGDFKFCEFNTDGTSAMNENKVLDDILYMNNAWIHFEKEVSAKRFELIDSWIDALLATYHGCENAREKPYVAIVDFLDKAYLREFYVFERHFRSRGIEAEVCDIRHMTYRDGRLYSPTGHAVDVVYRRAVTSDVMNYYDEIQDFIRAVKEGGVCLIGAFKTQIVHHKAICQVLVHPMTKAVLTPEENQFIEAHLPKTVELDKLTRKEMAGLWEDKDSWIIKPVDSYAAKGVYAGIDYSHKEWRRIAESCLGQKYIAQEYCRPYKTENINFGIKPYEFQLYSNLTGLYTYNGKFQGVYSRMSDGGIISTQYNEKTVATRYIDEEVQGL</sequence>
<dbReference type="OrthoDB" id="9771802at2"/>